<feature type="region of interest" description="Disordered" evidence="1">
    <location>
        <begin position="1"/>
        <end position="69"/>
    </location>
</feature>
<feature type="domain" description="PSP proline-rich" evidence="2">
    <location>
        <begin position="293"/>
        <end position="346"/>
    </location>
</feature>
<evidence type="ECO:0000259" key="2">
    <source>
        <dbReference type="SMART" id="SM00581"/>
    </source>
</evidence>
<dbReference type="InterPro" id="IPR052584">
    <property type="entry name" value="U2_snRNP_Complex_Component"/>
</dbReference>
<dbReference type="AlphaFoldDB" id="A0A1G4KKP9"/>
<organism evidence="3 4">
    <name type="scientific">Lachancea nothofagi CBS 11611</name>
    <dbReference type="NCBI Taxonomy" id="1266666"/>
    <lineage>
        <taxon>Eukaryota</taxon>
        <taxon>Fungi</taxon>
        <taxon>Dikarya</taxon>
        <taxon>Ascomycota</taxon>
        <taxon>Saccharomycotina</taxon>
        <taxon>Saccharomycetes</taxon>
        <taxon>Saccharomycetales</taxon>
        <taxon>Saccharomycetaceae</taxon>
        <taxon>Lachancea</taxon>
    </lineage>
</organism>
<name>A0A1G4KKP9_9SACH</name>
<dbReference type="InterPro" id="IPR006568">
    <property type="entry name" value="PSP_pro-rich"/>
</dbReference>
<dbReference type="GO" id="GO:0005634">
    <property type="term" value="C:nucleus"/>
    <property type="evidence" value="ECO:0007669"/>
    <property type="project" value="InterPro"/>
</dbReference>
<feature type="compositionally biased region" description="Basic and acidic residues" evidence="1">
    <location>
        <begin position="413"/>
        <end position="426"/>
    </location>
</feature>
<feature type="compositionally biased region" description="Basic residues" evidence="1">
    <location>
        <begin position="1"/>
        <end position="16"/>
    </location>
</feature>
<evidence type="ECO:0000313" key="4">
    <source>
        <dbReference type="Proteomes" id="UP000189911"/>
    </source>
</evidence>
<dbReference type="SMART" id="SM00581">
    <property type="entry name" value="PSP"/>
    <property type="match status" value="1"/>
</dbReference>
<proteinExistence type="predicted"/>
<feature type="region of interest" description="Disordered" evidence="1">
    <location>
        <begin position="84"/>
        <end position="118"/>
    </location>
</feature>
<evidence type="ECO:0000256" key="1">
    <source>
        <dbReference type="SAM" id="MobiDB-lite"/>
    </source>
</evidence>
<dbReference type="InterPro" id="IPR007180">
    <property type="entry name" value="DUF382"/>
</dbReference>
<feature type="compositionally biased region" description="Acidic residues" evidence="1">
    <location>
        <begin position="374"/>
        <end position="383"/>
    </location>
</feature>
<dbReference type="EMBL" id="LT598453">
    <property type="protein sequence ID" value="SCV05047.1"/>
    <property type="molecule type" value="Genomic_DNA"/>
</dbReference>
<feature type="compositionally biased region" description="Basic and acidic residues" evidence="1">
    <location>
        <begin position="43"/>
        <end position="57"/>
    </location>
</feature>
<evidence type="ECO:0000313" key="3">
    <source>
        <dbReference type="EMBL" id="SCV05047.1"/>
    </source>
</evidence>
<dbReference type="Proteomes" id="UP000189911">
    <property type="component" value="Chromosome G"/>
</dbReference>
<feature type="compositionally biased region" description="Basic and acidic residues" evidence="1">
    <location>
        <begin position="84"/>
        <end position="97"/>
    </location>
</feature>
<feature type="compositionally biased region" description="Basic and acidic residues" evidence="1">
    <location>
        <begin position="388"/>
        <end position="401"/>
    </location>
</feature>
<dbReference type="Pfam" id="PF04046">
    <property type="entry name" value="PSP"/>
    <property type="match status" value="1"/>
</dbReference>
<dbReference type="OrthoDB" id="10260794at2759"/>
<feature type="compositionally biased region" description="Acidic residues" evidence="1">
    <location>
        <begin position="503"/>
        <end position="514"/>
    </location>
</feature>
<sequence>MGNSQKTKRRQKSKRTSKGENDLTSRRSLAKIVDQAKAQRKAHTTDHETPNGEKSSNDPKLNQRVANVGVPDQFKAVFARFQPKERSDELRQEESNQQRKVFVGNEEIEGQDAADERQISQDKELEIVDLSKKRFRKLNKPSLAELKSTVVYPEVIQWYDCDSPSPKVLAKIKSSKNVVPVPTHWQLKREYLSGRSVTAKKPFELPEIIRQTNVEEMRNTLPTQEPVEEKSLKENSRARIRPKLGSLDLDYRKLHDAFFKLGRNWKPEYMLSYGDEFYENRNLEEEVQWKHMERSFRPGRISKELRIALGLPEGKLPPWCSKFNEHGMPPSYPDYKVAGVNWDISNIHGDVYGVLETKRDGQRTTSLFGEIVELESEDEDTNENAEPQEQHSEVTKGHNKEDEDEETAKKRKKMEDQIRAESMKEVLKRRKINQGGEVGHERPKRLYSVIGQKDEAGDNQLTGSRVVYDISGSRHVPDEGQSTEEGIKRHNSSAKEQVSGGEEVGEEDSKDFKF</sequence>
<dbReference type="PANTHER" id="PTHR12785:SF6">
    <property type="entry name" value="SPLICING FACTOR 3B SUBUNIT 2"/>
    <property type="match status" value="1"/>
</dbReference>
<dbReference type="Pfam" id="PF04037">
    <property type="entry name" value="DUF382"/>
    <property type="match status" value="1"/>
</dbReference>
<feature type="region of interest" description="Disordered" evidence="1">
    <location>
        <begin position="374"/>
        <end position="514"/>
    </location>
</feature>
<keyword evidence="4" id="KW-1185">Reference proteome</keyword>
<accession>A0A1G4KKP9</accession>
<protein>
    <submittedName>
        <fullName evidence="3">LANO_0G17304g1_1</fullName>
    </submittedName>
</protein>
<dbReference type="PANTHER" id="PTHR12785">
    <property type="entry name" value="SPLICING FACTOR 3B"/>
    <property type="match status" value="1"/>
</dbReference>
<gene>
    <name evidence="3" type="ORF">LANO_0G17304G</name>
</gene>
<reference evidence="4" key="1">
    <citation type="submission" date="2016-03" db="EMBL/GenBank/DDBJ databases">
        <authorList>
            <person name="Devillers Hugo."/>
        </authorList>
    </citation>
    <scope>NUCLEOTIDE SEQUENCE [LARGE SCALE GENOMIC DNA]</scope>
</reference>